<organism evidence="1 2">
    <name type="scientific">Aerophototrophica crusticola</name>
    <dbReference type="NCBI Taxonomy" id="1709002"/>
    <lineage>
        <taxon>Bacteria</taxon>
        <taxon>Pseudomonadati</taxon>
        <taxon>Pseudomonadota</taxon>
        <taxon>Alphaproteobacteria</taxon>
        <taxon>Rhodospirillales</taxon>
        <taxon>Rhodospirillaceae</taxon>
        <taxon>Aerophototrophica</taxon>
    </lineage>
</organism>
<evidence type="ECO:0000313" key="1">
    <source>
        <dbReference type="EMBL" id="QJE73735.1"/>
    </source>
</evidence>
<evidence type="ECO:0000313" key="2">
    <source>
        <dbReference type="Proteomes" id="UP000501891"/>
    </source>
</evidence>
<reference evidence="1" key="1">
    <citation type="submission" date="2020-04" db="EMBL/GenBank/DDBJ databases">
        <title>A desert anoxygenic phototrophic bacterium fixes CO2 using RubisCO under aerobic conditions.</title>
        <authorList>
            <person name="Tang K."/>
        </authorList>
    </citation>
    <scope>NUCLEOTIDE SEQUENCE [LARGE SCALE GENOMIC DNA]</scope>
    <source>
        <strain evidence="1">MIMtkB3</strain>
    </source>
</reference>
<dbReference type="EMBL" id="CP051775">
    <property type="protein sequence ID" value="QJE73735.1"/>
    <property type="molecule type" value="Genomic_DNA"/>
</dbReference>
<dbReference type="Proteomes" id="UP000501891">
    <property type="component" value="Chromosome"/>
</dbReference>
<gene>
    <name evidence="1" type="ORF">HHL28_12110</name>
</gene>
<name>A0A858R8H2_9PROT</name>
<protein>
    <submittedName>
        <fullName evidence="1">Uncharacterized protein</fullName>
    </submittedName>
</protein>
<dbReference type="KEGG" id="acru:HHL28_12110"/>
<proteinExistence type="predicted"/>
<keyword evidence="2" id="KW-1185">Reference proteome</keyword>
<sequence length="176" mass="20104">MRYEQDVAQRATVLRHLARSLSASIAAFEKQVGVPLRTFPEYKKARAQYLELQALIFTIGDKAAEGKGRGAPQDLKPWLVRMRLRAIAAFTRISLQFFRDPPDLLVQALGAFEILQMEQEAFRSVLNDFDMMLMESAVDDKTSMELDQVRTDMEEILRWLDLLLQTAPPPLTTFEG</sequence>
<accession>A0A858R8H2</accession>
<dbReference type="AlphaFoldDB" id="A0A858R8H2"/>